<evidence type="ECO:0000256" key="1">
    <source>
        <dbReference type="SAM" id="MobiDB-lite"/>
    </source>
</evidence>
<dbReference type="OrthoDB" id="4640675at2"/>
<feature type="region of interest" description="Disordered" evidence="1">
    <location>
        <begin position="1"/>
        <end position="25"/>
    </location>
</feature>
<keyword evidence="2" id="KW-0472">Membrane</keyword>
<accession>A0A3S4RPV4</accession>
<evidence type="ECO:0000313" key="4">
    <source>
        <dbReference type="Proteomes" id="UP000282551"/>
    </source>
</evidence>
<reference evidence="3 4" key="1">
    <citation type="submission" date="2018-12" db="EMBL/GenBank/DDBJ databases">
        <authorList>
            <consortium name="Pathogen Informatics"/>
        </authorList>
    </citation>
    <scope>NUCLEOTIDE SEQUENCE [LARGE SCALE GENOMIC DNA]</scope>
    <source>
        <strain evidence="3 4">NCTC10485</strain>
    </source>
</reference>
<keyword evidence="4" id="KW-1185">Reference proteome</keyword>
<protein>
    <recommendedName>
        <fullName evidence="5">Transmembrane protein</fullName>
    </recommendedName>
</protein>
<feature type="transmembrane region" description="Helical" evidence="2">
    <location>
        <begin position="110"/>
        <end position="134"/>
    </location>
</feature>
<gene>
    <name evidence="3" type="ORF">NCTC10485_00832</name>
</gene>
<feature type="transmembrane region" description="Helical" evidence="2">
    <location>
        <begin position="78"/>
        <end position="104"/>
    </location>
</feature>
<evidence type="ECO:0000313" key="3">
    <source>
        <dbReference type="EMBL" id="VEG45914.1"/>
    </source>
</evidence>
<feature type="compositionally biased region" description="Pro residues" evidence="1">
    <location>
        <begin position="1"/>
        <end position="13"/>
    </location>
</feature>
<name>A0A3S4RPV4_MYCCI</name>
<dbReference type="RefSeq" id="WP_126332569.1">
    <property type="nucleotide sequence ID" value="NZ_AP022604.1"/>
</dbReference>
<evidence type="ECO:0008006" key="5">
    <source>
        <dbReference type="Google" id="ProtNLM"/>
    </source>
</evidence>
<sequence length="194" mass="19903">MTEPPKPPSPDEPPSGAETRIIRRAPTGTDAARTGIIRRVPTGAIPVAPPTTVVPQADESATGLLRPIKPEPAGPGTAVAACVVAMISAWATLVLATSLITGWWSTDRLFCAAVAFLALVFAAATATGIVLLLLRRGPGRYLIAIGALVALLGFGGVFIAGAQIPWVVHVAPVLPAASALLALLPATRRWAESD</sequence>
<dbReference type="AlphaFoldDB" id="A0A3S4RPV4"/>
<keyword evidence="2" id="KW-0812">Transmembrane</keyword>
<feature type="transmembrane region" description="Helical" evidence="2">
    <location>
        <begin position="166"/>
        <end position="184"/>
    </location>
</feature>
<evidence type="ECO:0000256" key="2">
    <source>
        <dbReference type="SAM" id="Phobius"/>
    </source>
</evidence>
<feature type="transmembrane region" description="Helical" evidence="2">
    <location>
        <begin position="141"/>
        <end position="160"/>
    </location>
</feature>
<keyword evidence="2" id="KW-1133">Transmembrane helix</keyword>
<proteinExistence type="predicted"/>
<dbReference type="EMBL" id="LR134355">
    <property type="protein sequence ID" value="VEG45914.1"/>
    <property type="molecule type" value="Genomic_DNA"/>
</dbReference>
<organism evidence="3 4">
    <name type="scientific">Mycolicibacterium chitae</name>
    <name type="common">Mycobacterium chitae</name>
    <dbReference type="NCBI Taxonomy" id="1792"/>
    <lineage>
        <taxon>Bacteria</taxon>
        <taxon>Bacillati</taxon>
        <taxon>Actinomycetota</taxon>
        <taxon>Actinomycetes</taxon>
        <taxon>Mycobacteriales</taxon>
        <taxon>Mycobacteriaceae</taxon>
        <taxon>Mycolicibacterium</taxon>
    </lineage>
</organism>
<dbReference type="Proteomes" id="UP000282551">
    <property type="component" value="Chromosome"/>
</dbReference>